<evidence type="ECO:0000313" key="2">
    <source>
        <dbReference type="EMBL" id="MFC4988051.1"/>
    </source>
</evidence>
<feature type="compositionally biased region" description="Acidic residues" evidence="1">
    <location>
        <begin position="22"/>
        <end position="37"/>
    </location>
</feature>
<dbReference type="AlphaFoldDB" id="A0ABD5QE62"/>
<evidence type="ECO:0000256" key="1">
    <source>
        <dbReference type="SAM" id="MobiDB-lite"/>
    </source>
</evidence>
<comment type="caution">
    <text evidence="2">The sequence shown here is derived from an EMBL/GenBank/DDBJ whole genome shotgun (WGS) entry which is preliminary data.</text>
</comment>
<dbReference type="EMBL" id="JBHSJG010000036">
    <property type="protein sequence ID" value="MFC4988051.1"/>
    <property type="molecule type" value="Genomic_DNA"/>
</dbReference>
<protein>
    <recommendedName>
        <fullName evidence="4">Carboxypeptidase regulatory-like domain-containing protein</fullName>
    </recommendedName>
</protein>
<name>A0ABD5QE62_9EURY</name>
<gene>
    <name evidence="2" type="ORF">ACFPFO_09850</name>
</gene>
<organism evidence="2 3">
    <name type="scientific">Saliphagus infecundisoli</name>
    <dbReference type="NCBI Taxonomy" id="1849069"/>
    <lineage>
        <taxon>Archaea</taxon>
        <taxon>Methanobacteriati</taxon>
        <taxon>Methanobacteriota</taxon>
        <taxon>Stenosarchaea group</taxon>
        <taxon>Halobacteria</taxon>
        <taxon>Halobacteriales</taxon>
        <taxon>Natrialbaceae</taxon>
        <taxon>Saliphagus</taxon>
    </lineage>
</organism>
<keyword evidence="3" id="KW-1185">Reference proteome</keyword>
<dbReference type="Gene3D" id="2.60.40.1120">
    <property type="entry name" value="Carboxypeptidase-like, regulatory domain"/>
    <property type="match status" value="1"/>
</dbReference>
<dbReference type="RefSeq" id="WP_224826986.1">
    <property type="nucleotide sequence ID" value="NZ_JAIVEF010000001.1"/>
</dbReference>
<proteinExistence type="predicted"/>
<dbReference type="Proteomes" id="UP001595925">
    <property type="component" value="Unassembled WGS sequence"/>
</dbReference>
<sequence length="456" mass="47309">MKRRAVLAAGAAAALAGCSGDGSDDADEDATQTDDTPDGGNSADDTAEDGNATTIGGDENETANETGNESPEATGNESDEPPEYELVVLVIDAEGEPIEGATVAVAENGEPIDAFEGADRATTDGSGAAEATLPEGSYQAGAIAGDRQTVEDVELSGDARVILRIEPTEAERAAEAIDRAQSELSAAVADLDDQSGDVLDATDELSTRPIADRLSAARLAVADAREFEATDDQEATLSAIESAVAFVRTLLEGQPWLHGIARSVDRLLEALGEGEDDRATYVAEDVARELESGAGRIGAIEEAAEAAEGDLDSVEAVDWSWVDERRSSLVADDRAAGEIAGTVEGLLSAEERFGESHEVFERGAYVTARSSFETSREAFEDVRAGFEPPESSAFAGAIAAIDCTAAAMARAADRYYWAADAARSGDGGREEEYVEAAEEALDEAGDCGLRPVGSNA</sequence>
<dbReference type="PROSITE" id="PS51257">
    <property type="entry name" value="PROKAR_LIPOPROTEIN"/>
    <property type="match status" value="1"/>
</dbReference>
<accession>A0ABD5QE62</accession>
<evidence type="ECO:0000313" key="3">
    <source>
        <dbReference type="Proteomes" id="UP001595925"/>
    </source>
</evidence>
<evidence type="ECO:0008006" key="4">
    <source>
        <dbReference type="Google" id="ProtNLM"/>
    </source>
</evidence>
<feature type="compositionally biased region" description="Polar residues" evidence="1">
    <location>
        <begin position="63"/>
        <end position="76"/>
    </location>
</feature>
<reference evidence="2 3" key="1">
    <citation type="journal article" date="2019" name="Int. J. Syst. Evol. Microbiol.">
        <title>The Global Catalogue of Microorganisms (GCM) 10K type strain sequencing project: providing services to taxonomists for standard genome sequencing and annotation.</title>
        <authorList>
            <consortium name="The Broad Institute Genomics Platform"/>
            <consortium name="The Broad Institute Genome Sequencing Center for Infectious Disease"/>
            <person name="Wu L."/>
            <person name="Ma J."/>
        </authorList>
    </citation>
    <scope>NUCLEOTIDE SEQUENCE [LARGE SCALE GENOMIC DNA]</scope>
    <source>
        <strain evidence="2 3">CGMCC 1.15824</strain>
    </source>
</reference>
<feature type="region of interest" description="Disordered" evidence="1">
    <location>
        <begin position="13"/>
        <end position="85"/>
    </location>
</feature>